<dbReference type="GO" id="GO:0005085">
    <property type="term" value="F:guanyl-nucleotide exchange factor activity"/>
    <property type="evidence" value="ECO:0007669"/>
    <property type="project" value="InterPro"/>
</dbReference>
<dbReference type="SUPFAM" id="SSF48350">
    <property type="entry name" value="GTPase activation domain, GAP"/>
    <property type="match status" value="1"/>
</dbReference>
<dbReference type="Gene3D" id="1.10.555.10">
    <property type="entry name" value="Rho GTPase activation protein"/>
    <property type="match status" value="1"/>
</dbReference>
<dbReference type="Pfam" id="PF00617">
    <property type="entry name" value="RasGEF"/>
    <property type="match status" value="1"/>
</dbReference>
<proteinExistence type="inferred from homology"/>
<evidence type="ECO:0000313" key="7">
    <source>
        <dbReference type="Proteomes" id="UP001214415"/>
    </source>
</evidence>
<dbReference type="InterPro" id="IPR001547">
    <property type="entry name" value="Glyco_hydro_5"/>
</dbReference>
<dbReference type="GO" id="GO:0009986">
    <property type="term" value="C:cell surface"/>
    <property type="evidence" value="ECO:0007669"/>
    <property type="project" value="TreeGrafter"/>
</dbReference>
<dbReference type="PANTHER" id="PTHR31297">
    <property type="entry name" value="GLUCAN ENDO-1,6-BETA-GLUCOSIDASE B"/>
    <property type="match status" value="1"/>
</dbReference>
<evidence type="ECO:0000256" key="3">
    <source>
        <dbReference type="ARBA" id="ARBA00023295"/>
    </source>
</evidence>
<dbReference type="InterPro" id="IPR023578">
    <property type="entry name" value="Ras_GEF_dom_sf"/>
</dbReference>
<comment type="similarity">
    <text evidence="1">Belongs to the glycosyl hydrolase 5 (cellulase A) family.</text>
</comment>
<feature type="compositionally biased region" description="Polar residues" evidence="4">
    <location>
        <begin position="1453"/>
        <end position="1474"/>
    </location>
</feature>
<evidence type="ECO:0000313" key="6">
    <source>
        <dbReference type="EMBL" id="WFD23323.1"/>
    </source>
</evidence>
<accession>A0AAF0ED45</accession>
<dbReference type="InterPro" id="IPR008936">
    <property type="entry name" value="Rho_GTPase_activation_prot"/>
</dbReference>
<dbReference type="InterPro" id="IPR000198">
    <property type="entry name" value="RhoGAP_dom"/>
</dbReference>
<dbReference type="SMART" id="SM00324">
    <property type="entry name" value="RhoGAP"/>
    <property type="match status" value="1"/>
</dbReference>
<dbReference type="Gene3D" id="3.20.20.80">
    <property type="entry name" value="Glycosidases"/>
    <property type="match status" value="1"/>
</dbReference>
<dbReference type="EMBL" id="CP119902">
    <property type="protein sequence ID" value="WFD23323.1"/>
    <property type="molecule type" value="Genomic_DNA"/>
</dbReference>
<feature type="domain" description="Rho-GAP" evidence="5">
    <location>
        <begin position="1327"/>
        <end position="1536"/>
    </location>
</feature>
<dbReference type="InterPro" id="IPR050386">
    <property type="entry name" value="Glycosyl_hydrolase_5"/>
</dbReference>
<dbReference type="Gene3D" id="1.10.840.10">
    <property type="entry name" value="Ras guanine-nucleotide exchange factors catalytic domain"/>
    <property type="match status" value="1"/>
</dbReference>
<gene>
    <name evidence="6" type="ORF">MEQU1_002012</name>
</gene>
<dbReference type="GO" id="GO:0007264">
    <property type="term" value="P:small GTPase-mediated signal transduction"/>
    <property type="evidence" value="ECO:0007669"/>
    <property type="project" value="InterPro"/>
</dbReference>
<dbReference type="CDD" id="cd00159">
    <property type="entry name" value="RhoGAP"/>
    <property type="match status" value="1"/>
</dbReference>
<reference evidence="6" key="1">
    <citation type="submission" date="2023-03" db="EMBL/GenBank/DDBJ databases">
        <title>Mating type loci evolution in Malassezia.</title>
        <authorList>
            <person name="Coelho M.A."/>
        </authorList>
    </citation>
    <scope>NUCLEOTIDE SEQUENCE</scope>
    <source>
        <strain evidence="6">CBS 12830</strain>
    </source>
</reference>
<feature type="region of interest" description="Disordered" evidence="4">
    <location>
        <begin position="1927"/>
        <end position="1968"/>
    </location>
</feature>
<dbReference type="GO" id="GO:0009251">
    <property type="term" value="P:glucan catabolic process"/>
    <property type="evidence" value="ECO:0007669"/>
    <property type="project" value="TreeGrafter"/>
</dbReference>
<dbReference type="InterPro" id="IPR001895">
    <property type="entry name" value="RASGEF_cat_dom"/>
</dbReference>
<protein>
    <recommendedName>
        <fullName evidence="5">Rho-GAP domain-containing protein</fullName>
    </recommendedName>
</protein>
<feature type="compositionally biased region" description="Low complexity" evidence="4">
    <location>
        <begin position="1953"/>
        <end position="1968"/>
    </location>
</feature>
<evidence type="ECO:0000259" key="5">
    <source>
        <dbReference type="SMART" id="SM00324"/>
    </source>
</evidence>
<dbReference type="Pfam" id="PF00620">
    <property type="entry name" value="RhoGAP"/>
    <property type="match status" value="1"/>
</dbReference>
<dbReference type="InterPro" id="IPR017853">
    <property type="entry name" value="GH"/>
</dbReference>
<dbReference type="FunFam" id="3.20.20.80:FF:000100">
    <property type="entry name" value="Glycoside hydrolase superfamily"/>
    <property type="match status" value="1"/>
</dbReference>
<dbReference type="GO" id="GO:0046557">
    <property type="term" value="F:glucan endo-1,6-beta-glucosidase activity"/>
    <property type="evidence" value="ECO:0007669"/>
    <property type="project" value="TreeGrafter"/>
</dbReference>
<feature type="region of interest" description="Disordered" evidence="4">
    <location>
        <begin position="1453"/>
        <end position="1484"/>
    </location>
</feature>
<keyword evidence="7" id="KW-1185">Reference proteome</keyword>
<dbReference type="Proteomes" id="UP001214415">
    <property type="component" value="Chromosome 3"/>
</dbReference>
<dbReference type="Gene3D" id="1.20.870.10">
    <property type="entry name" value="Son of sevenless (SoS) protein Chain: S domain 1"/>
    <property type="match status" value="1"/>
</dbReference>
<dbReference type="SUPFAM" id="SSF48366">
    <property type="entry name" value="Ras GEF"/>
    <property type="match status" value="2"/>
</dbReference>
<keyword evidence="3" id="KW-0326">Glycosidase</keyword>
<organism evidence="6 7">
    <name type="scientific">Malassezia equina</name>
    <dbReference type="NCBI Taxonomy" id="1381935"/>
    <lineage>
        <taxon>Eukaryota</taxon>
        <taxon>Fungi</taxon>
        <taxon>Dikarya</taxon>
        <taxon>Basidiomycota</taxon>
        <taxon>Ustilaginomycotina</taxon>
        <taxon>Malasseziomycetes</taxon>
        <taxon>Malasseziales</taxon>
        <taxon>Malasseziaceae</taxon>
        <taxon>Malassezia</taxon>
    </lineage>
</organism>
<dbReference type="Pfam" id="PF00150">
    <property type="entry name" value="Cellulase"/>
    <property type="match status" value="1"/>
</dbReference>
<keyword evidence="2" id="KW-0378">Hydrolase</keyword>
<dbReference type="InterPro" id="IPR000651">
    <property type="entry name" value="Ras-like_Gua-exchang_fac_N"/>
</dbReference>
<dbReference type="PANTHER" id="PTHR31297:SF43">
    <property type="entry name" value="GLUCAN 1,3-BETA-GLUCOSIDASE 3"/>
    <property type="match status" value="1"/>
</dbReference>
<evidence type="ECO:0000256" key="1">
    <source>
        <dbReference type="ARBA" id="ARBA00005641"/>
    </source>
</evidence>
<feature type="region of interest" description="Disordered" evidence="4">
    <location>
        <begin position="1989"/>
        <end position="2012"/>
    </location>
</feature>
<evidence type="ECO:0000256" key="4">
    <source>
        <dbReference type="SAM" id="MobiDB-lite"/>
    </source>
</evidence>
<dbReference type="GO" id="GO:0005737">
    <property type="term" value="C:cytoplasm"/>
    <property type="evidence" value="ECO:0007669"/>
    <property type="project" value="UniProtKB-ARBA"/>
</dbReference>
<dbReference type="SUPFAM" id="SSF51445">
    <property type="entry name" value="(Trans)glycosidases"/>
    <property type="match status" value="1"/>
</dbReference>
<evidence type="ECO:0000256" key="2">
    <source>
        <dbReference type="ARBA" id="ARBA00022801"/>
    </source>
</evidence>
<dbReference type="Pfam" id="PF00618">
    <property type="entry name" value="RasGEF_N"/>
    <property type="match status" value="1"/>
</dbReference>
<dbReference type="InterPro" id="IPR036964">
    <property type="entry name" value="RASGEF_cat_dom_sf"/>
</dbReference>
<feature type="compositionally biased region" description="Low complexity" evidence="4">
    <location>
        <begin position="1933"/>
        <end position="1945"/>
    </location>
</feature>
<sequence length="2083" mass="233085">MVPEVRRTFQIRSTQWPIAVLSTDDPHEINWYNDTEALNSDPEKSMHTKGSIESLKVPAMQWTSSSRHPELVLVSNNSVSNRWVTRIESGTVSALAHELVFGTQRIASLDDAQDSDTKTFLHLVFYALCTARTPWYLFLRALRDFMGLPDVDAACVQRVALFLDLLLWKRPLLHEGHQSTFFEQLHELIRELGHTSPSSVAPMVRQLQLWREQTQQEDRHEPTDWLGCTEASLSHRTDLAPLALCWNVSDFMRQDPAEIARQIQSFHSDRLMAFLRVPVTAYRLSSSVTECLLRSFRFDASRPHWLTHVILRQLLVDESPERQGDAMNVERVRILEHWIEVAAYLLQHSDLAGWVAVCAALCSRAVATLDILWRGLPTRKRNIVTLEWSPKLASFGWIEGVRVAVEPVFAISSGRRVTDVQGGIPYFGNAGILGATAISIGSTSTATHGVGSHLVMLASQEPEFERVRLLAQRLKTLYQDVCPSQGPIPIPEYQALFQRLSTYEFVLQTGLADYMGNAVVVDGRVIEGTHVDTPEDWPSKPVDNAEALFLFPVVFPVLMPGRGTADAIMQRKDLLAIDPRGQAYASKAQCAMRVMSCAEEVIMSDDLILYPMSALTGAGVSKSPVIAATPRGPSRVLGKRFPVEVRAATPSRLVDILVLGTEHLFVRAPVQPPTEPVTYESLMVELDMASYRDALLLSYRGWISASELFESLVNRWNLAESASREMAMHERTGIPNRFPSWAPLSNASFAREHMDWDRFVSIRLHVLMALRRWLELYPREWITDLIQFDALYTFLCTAHQECNAISSDSPSLVEAINGILKQYRALTTNAIASMGLDCFAPCETSPTVSITFDWALPSWDLLAYLESLAALPYALVNAHDLARASMSLEQIHTARREWFEAATRDHVACLSIYRLMRCLPPGRQAAHAPAGSSLWDMLPPSIREICMIHETVRDWVEAQVTEPRIGLSRRVERLSRFLDAMLLSRSSMARAMRYDNQKDRGMTMPIPQTFVECAILEGLTSERAQSFQAAWKSVAKQRHISSLMDLLSQPIPLPRGHTLPPCTPDIGWTIAIFSHWAVRPRARQGETILLEFSLYMSTADLVKEALALQSTKVSDEMLDTVRARLAWLRESTRKALWPREKMLEDAAMEAMMDAELSSSPMSLFDSLNAARAEKLTDMQLALRRNSEACAQDTPTDSFAKLDDSALLEQAESMRAPCDALLQAIPVSRASSVFRCYGARIHVWPYHKHPFVMELDAPSGGKCTLKLPNYDEFCEWITRLQGIPNVRVDESFDVGAYAAQVADHLGRASASHVFGVPLRELFMRNAGAALPPSIERLLQEIESRGLQEQGIYRISGTRSAVTRLQQALNSQPIQHINFSGSDIHVLTSVFKLWLRDLPEPLVPFSFYDALIESERVTQHEERAIAPLFDFYKVASSLSLSMATYKPIPVVQSSSIDSGNSGRVSAVDSSGSSWTDNHPEKEWGMPSVLTIPSNSSDGRSAASNGSGSGKTVGKHGCTLLDDYTPKDSIHVQFPSFNRTRSNIMRYRKQMGVNGGSWFVLESWMAPSMFSCAAGGKAAELDFLQGYGTSKGALKSAQARLEKHWDTWIQEADFVNMKSAGVNTLRLPIGYWNLPGANFTKDTPFEKYSDVYENSWDYVRRAIYYADKYDIGVLVDVHGAYGSQNGQAHSGFSDGKIEFYSKTNMDRTAKMVEWLVRELADVSNVVGVELLNEPQNNSKLWSWYNSTMNEVRKISDDAQMLPLYFHDAFSPQQGSEFAAQRSDFVVQDTHSYFVYTQQDQDMPANKHTKQISSSLQSSMTSQAKKANGKVIVGEWSCALSPKSLSNSNDKKKDESQFCQAQIDTYRSSTAGVLFWSWNMENCKQNSGWCFKAALPDIMDKAYNAWGFSDKVTNKTIDTVAREIAKTMLPEKYQTRTTTSKTCASSKTSSKSESESPSKSSSKSPSKSLSKSSSKVPFESLVAKRSVDTGEALDLSLQRRGSSKSSSTLQMDEDTQGYSDGFTSAKVLAENMALSRLGFVDQYIADSVKIYKNKLMMQLDSKTYSPSFHKGLSSIEKMIRDEVEKAL</sequence>
<name>A0AAF0ED45_9BASI</name>
<dbReference type="GO" id="GO:0005576">
    <property type="term" value="C:extracellular region"/>
    <property type="evidence" value="ECO:0007669"/>
    <property type="project" value="TreeGrafter"/>
</dbReference>